<gene>
    <name evidence="2" type="ORF">METZ01_LOCUS362053</name>
</gene>
<evidence type="ECO:0000259" key="1">
    <source>
        <dbReference type="Pfam" id="PF21135"/>
    </source>
</evidence>
<protein>
    <recommendedName>
        <fullName evidence="1">Oxidoreductase DRL-like catalytic domain-containing protein</fullName>
    </recommendedName>
</protein>
<accession>A0A382SH67</accession>
<reference evidence="2" key="1">
    <citation type="submission" date="2018-05" db="EMBL/GenBank/DDBJ databases">
        <authorList>
            <person name="Lanie J.A."/>
            <person name="Ng W.-L."/>
            <person name="Kazmierczak K.M."/>
            <person name="Andrzejewski T.M."/>
            <person name="Davidsen T.M."/>
            <person name="Wayne K.J."/>
            <person name="Tettelin H."/>
            <person name="Glass J.I."/>
            <person name="Rusch D."/>
            <person name="Podicherti R."/>
            <person name="Tsui H.-C.T."/>
            <person name="Winkler M.E."/>
        </authorList>
    </citation>
    <scope>NUCLEOTIDE SEQUENCE</scope>
</reference>
<organism evidence="2">
    <name type="scientific">marine metagenome</name>
    <dbReference type="NCBI Taxonomy" id="408172"/>
    <lineage>
        <taxon>unclassified sequences</taxon>
        <taxon>metagenomes</taxon>
        <taxon>ecological metagenomes</taxon>
    </lineage>
</organism>
<dbReference type="AlphaFoldDB" id="A0A382SH67"/>
<dbReference type="PANTHER" id="PTHR37850">
    <property type="entry name" value="STRU PROTEIN"/>
    <property type="match status" value="1"/>
</dbReference>
<sequence length="301" mass="33366">MGISQISQKDNTTRIDITDNFSSLLTSDLDVIVESTGNPEVGAYNAYQTIQSEKHLIMVNVEADVLVGPILNKLAHSKNVVYSLAFGDQPALIEELYDWALSTGFEVVTAGKGTKYLPEYRKAKPDDAYRRYGYSQNEFEKNKLNPKMYNSFLDGTKSAVEMCSVANMTGMIPDVPGMHFPPASITDIPSILIPKSEGGILSKNNVVEVISCLNRDGSEIINSLRWGVFIVITTDSKYLRNCIKEYGVPTDSTGKYAVMWRPYHFVGMETPISVAKAYLYREATGSPQKQTCEVVARAKKT</sequence>
<dbReference type="Gene3D" id="3.40.50.720">
    <property type="entry name" value="NAD(P)-binding Rossmann-like Domain"/>
    <property type="match status" value="1"/>
</dbReference>
<dbReference type="PANTHER" id="PTHR37850:SF2">
    <property type="entry name" value="SAF DOMAIN PROTEIN"/>
    <property type="match status" value="1"/>
</dbReference>
<feature type="non-terminal residue" evidence="2">
    <location>
        <position position="301"/>
    </location>
</feature>
<dbReference type="Pfam" id="PF21135">
    <property type="entry name" value="DRL_cat"/>
    <property type="match status" value="1"/>
</dbReference>
<feature type="domain" description="Oxidoreductase DRL-like catalytic" evidence="1">
    <location>
        <begin position="87"/>
        <end position="270"/>
    </location>
</feature>
<name>A0A382SH67_9ZZZZ</name>
<dbReference type="InterPro" id="IPR048423">
    <property type="entry name" value="DRL_cat"/>
</dbReference>
<proteinExistence type="predicted"/>
<evidence type="ECO:0000313" key="2">
    <source>
        <dbReference type="EMBL" id="SVD09199.1"/>
    </source>
</evidence>
<dbReference type="EMBL" id="UINC01129054">
    <property type="protein sequence ID" value="SVD09199.1"/>
    <property type="molecule type" value="Genomic_DNA"/>
</dbReference>